<evidence type="ECO:0000313" key="1">
    <source>
        <dbReference type="EMBL" id="MBA0809999.1"/>
    </source>
</evidence>
<evidence type="ECO:0000313" key="2">
    <source>
        <dbReference type="Proteomes" id="UP000593560"/>
    </source>
</evidence>
<keyword evidence="2" id="KW-1185">Reference proteome</keyword>
<sequence>QYICLKVNEFNFQTPLSPPPKFSNWIQLNSNEVVKESARIATIGVFFVINIEDELLGRTD</sequence>
<gene>
    <name evidence="1" type="ORF">Gohar_002022</name>
</gene>
<feature type="non-terminal residue" evidence="1">
    <location>
        <position position="1"/>
    </location>
</feature>
<accession>A0A7J9HJK6</accession>
<dbReference type="Proteomes" id="UP000593560">
    <property type="component" value="Unassembled WGS sequence"/>
</dbReference>
<name>A0A7J9HJK6_9ROSI</name>
<organism evidence="1 2">
    <name type="scientific">Gossypium harknessii</name>
    <dbReference type="NCBI Taxonomy" id="34285"/>
    <lineage>
        <taxon>Eukaryota</taxon>
        <taxon>Viridiplantae</taxon>
        <taxon>Streptophyta</taxon>
        <taxon>Embryophyta</taxon>
        <taxon>Tracheophyta</taxon>
        <taxon>Spermatophyta</taxon>
        <taxon>Magnoliopsida</taxon>
        <taxon>eudicotyledons</taxon>
        <taxon>Gunneridae</taxon>
        <taxon>Pentapetalae</taxon>
        <taxon>rosids</taxon>
        <taxon>malvids</taxon>
        <taxon>Malvales</taxon>
        <taxon>Malvaceae</taxon>
        <taxon>Malvoideae</taxon>
        <taxon>Gossypium</taxon>
    </lineage>
</organism>
<comment type="caution">
    <text evidence="1">The sequence shown here is derived from an EMBL/GenBank/DDBJ whole genome shotgun (WGS) entry which is preliminary data.</text>
</comment>
<proteinExistence type="predicted"/>
<reference evidence="1 2" key="1">
    <citation type="journal article" date="2019" name="Genome Biol. Evol.">
        <title>Insights into the evolution of the New World diploid cottons (Gossypium, subgenus Houzingenia) based on genome sequencing.</title>
        <authorList>
            <person name="Grover C.E."/>
            <person name="Arick M.A. 2nd"/>
            <person name="Thrash A."/>
            <person name="Conover J.L."/>
            <person name="Sanders W.S."/>
            <person name="Peterson D.G."/>
            <person name="Frelichowski J.E."/>
            <person name="Scheffler J.A."/>
            <person name="Scheffler B.E."/>
            <person name="Wendel J.F."/>
        </authorList>
    </citation>
    <scope>NUCLEOTIDE SEQUENCE [LARGE SCALE GENOMIC DNA]</scope>
    <source>
        <strain evidence="1">0</strain>
        <tissue evidence="1">Leaf</tissue>
    </source>
</reference>
<dbReference type="AlphaFoldDB" id="A0A7J9HJK6"/>
<dbReference type="EMBL" id="JABFAD010000010">
    <property type="protein sequence ID" value="MBA0809999.1"/>
    <property type="molecule type" value="Genomic_DNA"/>
</dbReference>
<protein>
    <submittedName>
        <fullName evidence="1">Uncharacterized protein</fullName>
    </submittedName>
</protein>